<keyword evidence="2" id="KW-1185">Reference proteome</keyword>
<gene>
    <name evidence="1" type="ORF">DESPIGER_2031</name>
</gene>
<sequence length="45" mass="5161">MDDKGALHDDSLCRKRVECVWIRLLPYVRDRARGPVGGTHPNMLL</sequence>
<dbReference type="KEGG" id="dpg:DESPIGER_2031"/>
<accession>A0A1K1LGL1</accession>
<evidence type="ECO:0000313" key="2">
    <source>
        <dbReference type="Proteomes" id="UP000186323"/>
    </source>
</evidence>
<dbReference type="Proteomes" id="UP000186323">
    <property type="component" value="Chromosome I"/>
</dbReference>
<name>A0A1K1LGL1_9BACT</name>
<proteinExistence type="predicted"/>
<organism evidence="1 2">
    <name type="scientific">Desulfovibrio piger</name>
    <dbReference type="NCBI Taxonomy" id="901"/>
    <lineage>
        <taxon>Bacteria</taxon>
        <taxon>Pseudomonadati</taxon>
        <taxon>Thermodesulfobacteriota</taxon>
        <taxon>Desulfovibrionia</taxon>
        <taxon>Desulfovibrionales</taxon>
        <taxon>Desulfovibrionaceae</taxon>
        <taxon>Desulfovibrio</taxon>
    </lineage>
</organism>
<evidence type="ECO:0000313" key="1">
    <source>
        <dbReference type="EMBL" id="SFV73855.1"/>
    </source>
</evidence>
<dbReference type="AlphaFoldDB" id="A0A1K1LGL1"/>
<reference evidence="2" key="1">
    <citation type="submission" date="2016-10" db="EMBL/GenBank/DDBJ databases">
        <authorList>
            <person name="Wegmann U."/>
        </authorList>
    </citation>
    <scope>NUCLEOTIDE SEQUENCE [LARGE SCALE GENOMIC DNA]</scope>
</reference>
<protein>
    <submittedName>
        <fullName evidence="1">Uncharacterized protein</fullName>
    </submittedName>
</protein>
<dbReference type="EMBL" id="LT630450">
    <property type="protein sequence ID" value="SFV73855.1"/>
    <property type="molecule type" value="Genomic_DNA"/>
</dbReference>